<accession>A0ABQ9J9T3</accession>
<feature type="transmembrane region" description="Helical" evidence="5">
    <location>
        <begin position="73"/>
        <end position="94"/>
    </location>
</feature>
<feature type="transmembrane region" description="Helical" evidence="5">
    <location>
        <begin position="163"/>
        <end position="181"/>
    </location>
</feature>
<dbReference type="Pfam" id="PF07690">
    <property type="entry name" value="MFS_1"/>
    <property type="match status" value="1"/>
</dbReference>
<dbReference type="InterPro" id="IPR036259">
    <property type="entry name" value="MFS_trans_sf"/>
</dbReference>
<feature type="transmembrane region" description="Helical" evidence="5">
    <location>
        <begin position="390"/>
        <end position="413"/>
    </location>
</feature>
<dbReference type="Proteomes" id="UP001162164">
    <property type="component" value="Unassembled WGS sequence"/>
</dbReference>
<keyword evidence="2 5" id="KW-0812">Transmembrane</keyword>
<keyword evidence="4 5" id="KW-0472">Membrane</keyword>
<evidence type="ECO:0000313" key="8">
    <source>
        <dbReference type="Proteomes" id="UP001162164"/>
    </source>
</evidence>
<feature type="domain" description="Major facilitator superfamily (MFS) profile" evidence="6">
    <location>
        <begin position="26"/>
        <end position="453"/>
    </location>
</feature>
<dbReference type="Gene3D" id="1.20.1250.20">
    <property type="entry name" value="MFS general substrate transporter like domains"/>
    <property type="match status" value="2"/>
</dbReference>
<dbReference type="EMBL" id="JAPWTJ010000947">
    <property type="protein sequence ID" value="KAJ8974700.1"/>
    <property type="molecule type" value="Genomic_DNA"/>
</dbReference>
<evidence type="ECO:0000256" key="5">
    <source>
        <dbReference type="SAM" id="Phobius"/>
    </source>
</evidence>
<evidence type="ECO:0000256" key="4">
    <source>
        <dbReference type="ARBA" id="ARBA00023136"/>
    </source>
</evidence>
<name>A0ABQ9J9T3_9CUCU</name>
<dbReference type="InterPro" id="IPR050382">
    <property type="entry name" value="MFS_Na/Anion_cotransporter"/>
</dbReference>
<dbReference type="SUPFAM" id="SSF103473">
    <property type="entry name" value="MFS general substrate transporter"/>
    <property type="match status" value="1"/>
</dbReference>
<dbReference type="PROSITE" id="PS50850">
    <property type="entry name" value="MFS"/>
    <property type="match status" value="1"/>
</dbReference>
<feature type="transmembrane region" description="Helical" evidence="5">
    <location>
        <begin position="193"/>
        <end position="212"/>
    </location>
</feature>
<evidence type="ECO:0000313" key="7">
    <source>
        <dbReference type="EMBL" id="KAJ8974700.1"/>
    </source>
</evidence>
<feature type="transmembrane region" description="Helical" evidence="5">
    <location>
        <begin position="130"/>
        <end position="151"/>
    </location>
</feature>
<protein>
    <recommendedName>
        <fullName evidence="6">Major facilitator superfamily (MFS) profile domain-containing protein</fullName>
    </recommendedName>
</protein>
<sequence length="476" mass="52145">MADTYKTDKYQETIKHPGGWFGVRHVQYILFFAVLNIAYGIRSVLSVAIYAMIKDGPPDSDIPTYPEWASKKNVMLSSFFWGYICFQVGAGQLAKNYGPKLFLGGTTLLGSISCLLIPVFGSQFGHGGVIASRVISGLTQGFIFPCVHTLLSSWAPVQDRAKISTFTYAGGPLGTVISFPITGFLCSSVGWPVAFYLYGALGIVWAVIWFIFGYDSPATHKTISDEERKYIESGVQTEENREKIPTPWKAIFTSLPFWAILISHCGQNWGYWTLFTEIPAYMENILKFNIATNSTLSALPYLVLWLLSLGLSPIADYLIVKNMSIGTSRKIFNSIGLVIPALALFSLSFVGNTEKILTVAILVIGVGFNAGIFCGYHINHIDLSPVHAGTLMGITNGCANIFSLLAPLAVDLIKHISGYEETDKALWTIVFCIAGGIFIAVAIFYSFAASGEIQPWNNADYNLKKNKSKGNIDTTV</sequence>
<evidence type="ECO:0000256" key="2">
    <source>
        <dbReference type="ARBA" id="ARBA00022692"/>
    </source>
</evidence>
<gene>
    <name evidence="7" type="ORF">NQ317_015229</name>
</gene>
<dbReference type="PANTHER" id="PTHR11662:SF280">
    <property type="entry name" value="FI21844P1-RELATED"/>
    <property type="match status" value="1"/>
</dbReference>
<dbReference type="InterPro" id="IPR011701">
    <property type="entry name" value="MFS"/>
</dbReference>
<keyword evidence="3 5" id="KW-1133">Transmembrane helix</keyword>
<comment type="subcellular location">
    <subcellularLocation>
        <location evidence="1">Membrane</location>
        <topology evidence="1">Multi-pass membrane protein</topology>
    </subcellularLocation>
</comment>
<feature type="transmembrane region" description="Helical" evidence="5">
    <location>
        <begin position="250"/>
        <end position="272"/>
    </location>
</feature>
<proteinExistence type="predicted"/>
<feature type="transmembrane region" description="Helical" evidence="5">
    <location>
        <begin position="101"/>
        <end position="124"/>
    </location>
</feature>
<feature type="transmembrane region" description="Helical" evidence="5">
    <location>
        <begin position="425"/>
        <end position="448"/>
    </location>
</feature>
<organism evidence="7 8">
    <name type="scientific">Molorchus minor</name>
    <dbReference type="NCBI Taxonomy" id="1323400"/>
    <lineage>
        <taxon>Eukaryota</taxon>
        <taxon>Metazoa</taxon>
        <taxon>Ecdysozoa</taxon>
        <taxon>Arthropoda</taxon>
        <taxon>Hexapoda</taxon>
        <taxon>Insecta</taxon>
        <taxon>Pterygota</taxon>
        <taxon>Neoptera</taxon>
        <taxon>Endopterygota</taxon>
        <taxon>Coleoptera</taxon>
        <taxon>Polyphaga</taxon>
        <taxon>Cucujiformia</taxon>
        <taxon>Chrysomeloidea</taxon>
        <taxon>Cerambycidae</taxon>
        <taxon>Lamiinae</taxon>
        <taxon>Monochamini</taxon>
        <taxon>Molorchus</taxon>
    </lineage>
</organism>
<evidence type="ECO:0000256" key="3">
    <source>
        <dbReference type="ARBA" id="ARBA00022989"/>
    </source>
</evidence>
<comment type="caution">
    <text evidence="7">The sequence shown here is derived from an EMBL/GenBank/DDBJ whole genome shotgun (WGS) entry which is preliminary data.</text>
</comment>
<feature type="transmembrane region" description="Helical" evidence="5">
    <location>
        <begin position="28"/>
        <end position="53"/>
    </location>
</feature>
<evidence type="ECO:0000256" key="1">
    <source>
        <dbReference type="ARBA" id="ARBA00004141"/>
    </source>
</evidence>
<reference evidence="7" key="1">
    <citation type="journal article" date="2023" name="Insect Mol. Biol.">
        <title>Genome sequencing provides insights into the evolution of gene families encoding plant cell wall-degrading enzymes in longhorned beetles.</title>
        <authorList>
            <person name="Shin N.R."/>
            <person name="Okamura Y."/>
            <person name="Kirsch R."/>
            <person name="Pauchet Y."/>
        </authorList>
    </citation>
    <scope>NUCLEOTIDE SEQUENCE</scope>
    <source>
        <strain evidence="7">MMC_N1</strain>
    </source>
</reference>
<feature type="transmembrane region" description="Helical" evidence="5">
    <location>
        <begin position="356"/>
        <end position="378"/>
    </location>
</feature>
<dbReference type="PANTHER" id="PTHR11662">
    <property type="entry name" value="SOLUTE CARRIER FAMILY 17"/>
    <property type="match status" value="1"/>
</dbReference>
<dbReference type="InterPro" id="IPR020846">
    <property type="entry name" value="MFS_dom"/>
</dbReference>
<feature type="transmembrane region" description="Helical" evidence="5">
    <location>
        <begin position="298"/>
        <end position="319"/>
    </location>
</feature>
<feature type="transmembrane region" description="Helical" evidence="5">
    <location>
        <begin position="331"/>
        <end position="350"/>
    </location>
</feature>
<evidence type="ECO:0000259" key="6">
    <source>
        <dbReference type="PROSITE" id="PS50850"/>
    </source>
</evidence>
<keyword evidence="8" id="KW-1185">Reference proteome</keyword>